<dbReference type="RefSeq" id="WP_226998270.1">
    <property type="nucleotide sequence ID" value="NZ_CP029346.1"/>
</dbReference>
<dbReference type="EMBL" id="CP029346">
    <property type="protein sequence ID" value="AWL08608.1"/>
    <property type="molecule type" value="Genomic_DNA"/>
</dbReference>
<evidence type="ECO:0000259" key="2">
    <source>
        <dbReference type="Pfam" id="PF01261"/>
    </source>
</evidence>
<dbReference type="AlphaFoldDB" id="A0A2S2DTC0"/>
<keyword evidence="1 3" id="KW-0413">Isomerase</keyword>
<accession>A0A2S2DTC0</accession>
<dbReference type="EC" id="5.1.3.31" evidence="3"/>
<dbReference type="Pfam" id="PF01261">
    <property type="entry name" value="AP_endonuc_2"/>
    <property type="match status" value="1"/>
</dbReference>
<reference evidence="4" key="1">
    <citation type="submission" date="2018-05" db="EMBL/GenBank/DDBJ databases">
        <title>Pseudarcicella sp. HME7025 Genome sequencing and assembly.</title>
        <authorList>
            <person name="Kim H."/>
            <person name="Kang H."/>
            <person name="Joh K."/>
        </authorList>
    </citation>
    <scope>NUCLEOTIDE SEQUENCE [LARGE SCALE GENOMIC DNA]</scope>
    <source>
        <strain evidence="4">HME7025</strain>
    </source>
</reference>
<sequence>MKYPVAMNMLVYGPDMNESLIPHLSYIKEVGYTGVEIPIFETDLAYWKPWKEEIDRLGLEVFTVTFLGADRNTISSDPAVRKNGVDFLKKAVDVTAYLGASWLSGPYHSALGVFSGAAPTQQELDWSKESMLALAEHAQKMNVMLGLEYLNRFENYVVSSADQLYSLVKSINHPHVKIMFDTFHAHIEEFNTGEAMIRIADEIGHFQLSENTRATLGEGQVHWANVFESLDKMNYKGWLVVEAFTPLLPAACIWRKNYTTEEELILKSYHHIQKFIG</sequence>
<keyword evidence="4" id="KW-1185">Reference proteome</keyword>
<name>A0A2S2DTC0_9BACT</name>
<evidence type="ECO:0000313" key="3">
    <source>
        <dbReference type="EMBL" id="AWL08608.1"/>
    </source>
</evidence>
<dbReference type="InterPro" id="IPR036237">
    <property type="entry name" value="Xyl_isomerase-like_sf"/>
</dbReference>
<dbReference type="InterPro" id="IPR013022">
    <property type="entry name" value="Xyl_isomerase-like_TIM-brl"/>
</dbReference>
<dbReference type="GO" id="GO:0016853">
    <property type="term" value="F:isomerase activity"/>
    <property type="evidence" value="ECO:0007669"/>
    <property type="project" value="UniProtKB-KW"/>
</dbReference>
<gene>
    <name evidence="3" type="ORF">HME7025_00737</name>
</gene>
<dbReference type="Proteomes" id="UP000245468">
    <property type="component" value="Chromosome"/>
</dbReference>
<protein>
    <submittedName>
        <fullName evidence="3">D-psicose 3-epimerase</fullName>
        <ecNumber evidence="3">5.1.3.30</ecNumber>
        <ecNumber evidence="3">5.1.3.31</ecNumber>
    </submittedName>
</protein>
<dbReference type="KEGG" id="psez:HME7025_00737"/>
<dbReference type="EC" id="5.1.3.30" evidence="3"/>
<proteinExistence type="predicted"/>
<dbReference type="PANTHER" id="PTHR43489">
    <property type="entry name" value="ISOMERASE"/>
    <property type="match status" value="1"/>
</dbReference>
<organism evidence="3 4">
    <name type="scientific">Aquirufa nivalisilvae</name>
    <dbReference type="NCBI Taxonomy" id="2516557"/>
    <lineage>
        <taxon>Bacteria</taxon>
        <taxon>Pseudomonadati</taxon>
        <taxon>Bacteroidota</taxon>
        <taxon>Cytophagia</taxon>
        <taxon>Cytophagales</taxon>
        <taxon>Flectobacillaceae</taxon>
        <taxon>Aquirufa</taxon>
    </lineage>
</organism>
<evidence type="ECO:0000256" key="1">
    <source>
        <dbReference type="ARBA" id="ARBA00023235"/>
    </source>
</evidence>
<dbReference type="SUPFAM" id="SSF51658">
    <property type="entry name" value="Xylose isomerase-like"/>
    <property type="match status" value="1"/>
</dbReference>
<dbReference type="PANTHER" id="PTHR43489:SF7">
    <property type="entry name" value="3-DEHYDRO-D-GULOSIDE 4-EPIMERASE-RELATED"/>
    <property type="match status" value="1"/>
</dbReference>
<dbReference type="Gene3D" id="3.20.20.150">
    <property type="entry name" value="Divalent-metal-dependent TIM barrel enzymes"/>
    <property type="match status" value="1"/>
</dbReference>
<dbReference type="InterPro" id="IPR050417">
    <property type="entry name" value="Sugar_Epim/Isomerase"/>
</dbReference>
<feature type="domain" description="Xylose isomerase-like TIM barrel" evidence="2">
    <location>
        <begin position="26"/>
        <end position="255"/>
    </location>
</feature>
<evidence type="ECO:0000313" key="4">
    <source>
        <dbReference type="Proteomes" id="UP000245468"/>
    </source>
</evidence>